<reference evidence="2" key="1">
    <citation type="submission" date="2018-05" db="EMBL/GenBank/DDBJ databases">
        <authorList>
            <person name="Lanie J.A."/>
            <person name="Ng W.-L."/>
            <person name="Kazmierczak K.M."/>
            <person name="Andrzejewski T.M."/>
            <person name="Davidsen T.M."/>
            <person name="Wayne K.J."/>
            <person name="Tettelin H."/>
            <person name="Glass J.I."/>
            <person name="Rusch D."/>
            <person name="Podicherti R."/>
            <person name="Tsui H.-C.T."/>
            <person name="Winkler M.E."/>
        </authorList>
    </citation>
    <scope>NUCLEOTIDE SEQUENCE</scope>
</reference>
<dbReference type="EMBL" id="UINC01206093">
    <property type="protein sequence ID" value="SVE27560.1"/>
    <property type="molecule type" value="Genomic_DNA"/>
</dbReference>
<feature type="compositionally biased region" description="Basic and acidic residues" evidence="1">
    <location>
        <begin position="1"/>
        <end position="11"/>
    </location>
</feature>
<evidence type="ECO:0000256" key="1">
    <source>
        <dbReference type="SAM" id="MobiDB-lite"/>
    </source>
</evidence>
<protein>
    <submittedName>
        <fullName evidence="2">Uncharacterized protein</fullName>
    </submittedName>
</protein>
<feature type="region of interest" description="Disordered" evidence="1">
    <location>
        <begin position="1"/>
        <end position="35"/>
    </location>
</feature>
<evidence type="ECO:0000313" key="2">
    <source>
        <dbReference type="EMBL" id="SVE27560.1"/>
    </source>
</evidence>
<organism evidence="2">
    <name type="scientific">marine metagenome</name>
    <dbReference type="NCBI Taxonomy" id="408172"/>
    <lineage>
        <taxon>unclassified sequences</taxon>
        <taxon>metagenomes</taxon>
        <taxon>ecological metagenomes</taxon>
    </lineage>
</organism>
<sequence length="35" mass="3769">PNDVHCADDVTHGPGSGLGSLSSDQLRNSDFWRLD</sequence>
<feature type="non-terminal residue" evidence="2">
    <location>
        <position position="1"/>
    </location>
</feature>
<gene>
    <name evidence="2" type="ORF">METZ01_LOCUS480414</name>
</gene>
<proteinExistence type="predicted"/>
<name>A0A383C6A9_9ZZZZ</name>
<accession>A0A383C6A9</accession>
<dbReference type="AlphaFoldDB" id="A0A383C6A9"/>